<evidence type="ECO:0000256" key="1">
    <source>
        <dbReference type="SAM" id="MobiDB-lite"/>
    </source>
</evidence>
<accession>A0ABU7DWZ8</accession>
<comment type="caution">
    <text evidence="2">The sequence shown here is derived from an EMBL/GenBank/DDBJ whole genome shotgun (WGS) entry which is preliminary data.</text>
</comment>
<gene>
    <name evidence="2" type="ORF">CHARACLAT_001812</name>
</gene>
<sequence>MQRKKKCPLTEPACAIKEGSFRSDTISNGPRRKWASCGLLEERRERIFQSWWLTVGGKTLSRHMKRNMADREQVVERNSSSLTKSGRFPYEGVGSAPNVPRPRKHSNVDL</sequence>
<dbReference type="Proteomes" id="UP001352852">
    <property type="component" value="Unassembled WGS sequence"/>
</dbReference>
<name>A0ABU7DWZ8_9TELE</name>
<keyword evidence="3" id="KW-1185">Reference proteome</keyword>
<feature type="compositionally biased region" description="Basic residues" evidence="1">
    <location>
        <begin position="101"/>
        <end position="110"/>
    </location>
</feature>
<protein>
    <submittedName>
        <fullName evidence="2">Uncharacterized protein</fullName>
    </submittedName>
</protein>
<evidence type="ECO:0000313" key="3">
    <source>
        <dbReference type="Proteomes" id="UP001352852"/>
    </source>
</evidence>
<organism evidence="2 3">
    <name type="scientific">Characodon lateralis</name>
    <dbReference type="NCBI Taxonomy" id="208331"/>
    <lineage>
        <taxon>Eukaryota</taxon>
        <taxon>Metazoa</taxon>
        <taxon>Chordata</taxon>
        <taxon>Craniata</taxon>
        <taxon>Vertebrata</taxon>
        <taxon>Euteleostomi</taxon>
        <taxon>Actinopterygii</taxon>
        <taxon>Neopterygii</taxon>
        <taxon>Teleostei</taxon>
        <taxon>Neoteleostei</taxon>
        <taxon>Acanthomorphata</taxon>
        <taxon>Ovalentaria</taxon>
        <taxon>Atherinomorphae</taxon>
        <taxon>Cyprinodontiformes</taxon>
        <taxon>Goodeidae</taxon>
        <taxon>Characodon</taxon>
    </lineage>
</organism>
<reference evidence="2 3" key="1">
    <citation type="submission" date="2021-06" db="EMBL/GenBank/DDBJ databases">
        <authorList>
            <person name="Palmer J.M."/>
        </authorList>
    </citation>
    <scope>NUCLEOTIDE SEQUENCE [LARGE SCALE GENOMIC DNA]</scope>
    <source>
        <strain evidence="2 3">CL_MEX2019</strain>
        <tissue evidence="2">Muscle</tissue>
    </source>
</reference>
<dbReference type="EMBL" id="JAHUTJ010041056">
    <property type="protein sequence ID" value="MED6279544.1"/>
    <property type="molecule type" value="Genomic_DNA"/>
</dbReference>
<feature type="region of interest" description="Disordered" evidence="1">
    <location>
        <begin position="65"/>
        <end position="110"/>
    </location>
</feature>
<evidence type="ECO:0000313" key="2">
    <source>
        <dbReference type="EMBL" id="MED6279544.1"/>
    </source>
</evidence>
<proteinExistence type="predicted"/>